<keyword evidence="2" id="KW-1185">Reference proteome</keyword>
<accession>A0A4U3L6X9</accession>
<dbReference type="RefSeq" id="WP_137260744.1">
    <property type="nucleotide sequence ID" value="NZ_SZQL01000003.1"/>
</dbReference>
<dbReference type="PROSITE" id="PS51257">
    <property type="entry name" value="PROKAR_LIPOPROTEIN"/>
    <property type="match status" value="1"/>
</dbReference>
<gene>
    <name evidence="1" type="ORF">FC093_05465</name>
</gene>
<dbReference type="Proteomes" id="UP000305848">
    <property type="component" value="Unassembled WGS sequence"/>
</dbReference>
<name>A0A4U3L6X9_9BACT</name>
<protein>
    <submittedName>
        <fullName evidence="1">Uncharacterized protein</fullName>
    </submittedName>
</protein>
<comment type="caution">
    <text evidence="1">The sequence shown here is derived from an EMBL/GenBank/DDBJ whole genome shotgun (WGS) entry which is preliminary data.</text>
</comment>
<evidence type="ECO:0000313" key="2">
    <source>
        <dbReference type="Proteomes" id="UP000305848"/>
    </source>
</evidence>
<dbReference type="AlphaFoldDB" id="A0A4U3L6X9"/>
<evidence type="ECO:0000313" key="1">
    <source>
        <dbReference type="EMBL" id="TKK70199.1"/>
    </source>
</evidence>
<organism evidence="1 2">
    <name type="scientific">Ilyomonas limi</name>
    <dbReference type="NCBI Taxonomy" id="2575867"/>
    <lineage>
        <taxon>Bacteria</taxon>
        <taxon>Pseudomonadati</taxon>
        <taxon>Bacteroidota</taxon>
        <taxon>Chitinophagia</taxon>
        <taxon>Chitinophagales</taxon>
        <taxon>Chitinophagaceae</taxon>
        <taxon>Ilyomonas</taxon>
    </lineage>
</organism>
<dbReference type="EMBL" id="SZQL01000003">
    <property type="protein sequence ID" value="TKK70199.1"/>
    <property type="molecule type" value="Genomic_DNA"/>
</dbReference>
<proteinExistence type="predicted"/>
<sequence>MKRVAFGIILITFACNKPPMPAPATPQTVWIDAATHSDTIITNVGNQYPVLYYASKNWQQSVDTNLSQGFRFIAIRFGDSILVKQLNDTSTGYDGPFLLAVNAENDTLMAQNFIDTASVNPARTFIPFH</sequence>
<reference evidence="1 2" key="1">
    <citation type="submission" date="2019-05" db="EMBL/GenBank/DDBJ databases">
        <title>Panacibacter sp. strain 17mud1-8 Genome sequencing and assembly.</title>
        <authorList>
            <person name="Chhetri G."/>
        </authorList>
    </citation>
    <scope>NUCLEOTIDE SEQUENCE [LARGE SCALE GENOMIC DNA]</scope>
    <source>
        <strain evidence="1 2">17mud1-8</strain>
    </source>
</reference>